<protein>
    <submittedName>
        <fullName evidence="1">Uncharacterized protein</fullName>
    </submittedName>
</protein>
<evidence type="ECO:0000313" key="1">
    <source>
        <dbReference type="EMBL" id="KAD5316905.1"/>
    </source>
</evidence>
<dbReference type="OrthoDB" id="1898021at2759"/>
<dbReference type="AlphaFoldDB" id="A0A5N6NSG9"/>
<comment type="caution">
    <text evidence="1">The sequence shown here is derived from an EMBL/GenBank/DDBJ whole genome shotgun (WGS) entry which is preliminary data.</text>
</comment>
<accession>A0A5N6NSG9</accession>
<organism evidence="1 2">
    <name type="scientific">Mikania micrantha</name>
    <name type="common">bitter vine</name>
    <dbReference type="NCBI Taxonomy" id="192012"/>
    <lineage>
        <taxon>Eukaryota</taxon>
        <taxon>Viridiplantae</taxon>
        <taxon>Streptophyta</taxon>
        <taxon>Embryophyta</taxon>
        <taxon>Tracheophyta</taxon>
        <taxon>Spermatophyta</taxon>
        <taxon>Magnoliopsida</taxon>
        <taxon>eudicotyledons</taxon>
        <taxon>Gunneridae</taxon>
        <taxon>Pentapetalae</taxon>
        <taxon>asterids</taxon>
        <taxon>campanulids</taxon>
        <taxon>Asterales</taxon>
        <taxon>Asteraceae</taxon>
        <taxon>Asteroideae</taxon>
        <taxon>Heliantheae alliance</taxon>
        <taxon>Eupatorieae</taxon>
        <taxon>Mikania</taxon>
    </lineage>
</organism>
<gene>
    <name evidence="1" type="ORF">E3N88_16851</name>
</gene>
<name>A0A5N6NSG9_9ASTR</name>
<dbReference type="PANTHER" id="PTHR33702:SF5">
    <property type="entry name" value="OS01G0308600 PROTEIN"/>
    <property type="match status" value="1"/>
</dbReference>
<proteinExistence type="predicted"/>
<dbReference type="Proteomes" id="UP000326396">
    <property type="component" value="Linkage Group LG17"/>
</dbReference>
<dbReference type="PANTHER" id="PTHR33702">
    <property type="entry name" value="BNAA09G40010D PROTEIN"/>
    <property type="match status" value="1"/>
</dbReference>
<keyword evidence="2" id="KW-1185">Reference proteome</keyword>
<reference evidence="1 2" key="1">
    <citation type="submission" date="2019-05" db="EMBL/GenBank/DDBJ databases">
        <title>Mikania micrantha, genome provides insights into the molecular mechanism of rapid growth.</title>
        <authorList>
            <person name="Liu B."/>
        </authorList>
    </citation>
    <scope>NUCLEOTIDE SEQUENCE [LARGE SCALE GENOMIC DNA]</scope>
    <source>
        <strain evidence="1">NLD-2019</strain>
        <tissue evidence="1">Leaf</tissue>
    </source>
</reference>
<dbReference type="EMBL" id="SZYD01000009">
    <property type="protein sequence ID" value="KAD5316905.1"/>
    <property type="molecule type" value="Genomic_DNA"/>
</dbReference>
<evidence type="ECO:0000313" key="2">
    <source>
        <dbReference type="Proteomes" id="UP000326396"/>
    </source>
</evidence>
<sequence length="147" mass="17394">MERTTTRLYKRVKGYWRRKPYERLGGKRSGTSWRRFWRIRITRKLKLKLKYTPKKLIIGLRDGYVNLMMRLANSQVVAGTGGYGEGVAKFGTRPVKEYDEKVIIDFYKTLVTRQAQLIPIVDPRADSRSRSWPDVYQLRNELHMEAP</sequence>